<dbReference type="Pfam" id="PF03106">
    <property type="entry name" value="WRKY"/>
    <property type="match status" value="1"/>
</dbReference>
<keyword evidence="2" id="KW-0805">Transcription regulation</keyword>
<dbReference type="GO" id="GO:0005634">
    <property type="term" value="C:nucleus"/>
    <property type="evidence" value="ECO:0007669"/>
    <property type="project" value="UniProtKB-SubCell"/>
</dbReference>
<dbReference type="Gene3D" id="2.20.25.80">
    <property type="entry name" value="WRKY domain"/>
    <property type="match status" value="1"/>
</dbReference>
<dbReference type="InterPro" id="IPR036576">
    <property type="entry name" value="WRKY_dom_sf"/>
</dbReference>
<evidence type="ECO:0000256" key="6">
    <source>
        <dbReference type="SAM" id="MobiDB-lite"/>
    </source>
</evidence>
<evidence type="ECO:0000256" key="4">
    <source>
        <dbReference type="ARBA" id="ARBA00023163"/>
    </source>
</evidence>
<dbReference type="InterPro" id="IPR044810">
    <property type="entry name" value="WRKY_plant"/>
</dbReference>
<comment type="subcellular location">
    <subcellularLocation>
        <location evidence="1">Nucleus</location>
    </subcellularLocation>
</comment>
<name>A0A803KZF6_CHEQI</name>
<sequence length="197" mass="22503">MEEQQNVPRVEVHQKEFSPPLLFSSNDFEATTVSDNVDWKAKVVPRFAFQTKSSEDILDDGYRWRKYGQKSVKNNIYPRLRGDGVDYSPHFQTREVFPTYQAAVDWAREIATPLGCYKRRLLHEEWDADEQAKGLHKVKGSRNERSSTANNYVSEDGSTPRGTMSRLLPVTCEPVTTAINRLWLPLAGDSQPVFHAG</sequence>
<dbReference type="PANTHER" id="PTHR31221">
    <property type="entry name" value="WRKY TRANSCRIPTION FACTOR PROTEIN 1-RELATED"/>
    <property type="match status" value="1"/>
</dbReference>
<evidence type="ECO:0000256" key="3">
    <source>
        <dbReference type="ARBA" id="ARBA00023125"/>
    </source>
</evidence>
<evidence type="ECO:0000259" key="7">
    <source>
        <dbReference type="PROSITE" id="PS50811"/>
    </source>
</evidence>
<dbReference type="Proteomes" id="UP000596660">
    <property type="component" value="Unplaced"/>
</dbReference>
<feature type="domain" description="WRKY" evidence="7">
    <location>
        <begin position="53"/>
        <end position="120"/>
    </location>
</feature>
<reference evidence="8" key="1">
    <citation type="journal article" date="2017" name="Nature">
        <title>The genome of Chenopodium quinoa.</title>
        <authorList>
            <person name="Jarvis D.E."/>
            <person name="Ho Y.S."/>
            <person name="Lightfoot D.J."/>
            <person name="Schmoeckel S.M."/>
            <person name="Li B."/>
            <person name="Borm T.J.A."/>
            <person name="Ohyanagi H."/>
            <person name="Mineta K."/>
            <person name="Michell C.T."/>
            <person name="Saber N."/>
            <person name="Kharbatia N.M."/>
            <person name="Rupper R.R."/>
            <person name="Sharp A.R."/>
            <person name="Dally N."/>
            <person name="Boughton B.A."/>
            <person name="Woo Y.H."/>
            <person name="Gao G."/>
            <person name="Schijlen E.G.W.M."/>
            <person name="Guo X."/>
            <person name="Momin A.A."/>
            <person name="Negrao S."/>
            <person name="Al-Babili S."/>
            <person name="Gehring C."/>
            <person name="Roessner U."/>
            <person name="Jung C."/>
            <person name="Murphy K."/>
            <person name="Arold S.T."/>
            <person name="Gojobori T."/>
            <person name="van der Linden C.G."/>
            <person name="van Loo E.N."/>
            <person name="Jellen E.N."/>
            <person name="Maughan P.J."/>
            <person name="Tester M."/>
        </authorList>
    </citation>
    <scope>NUCLEOTIDE SEQUENCE [LARGE SCALE GENOMIC DNA]</scope>
    <source>
        <strain evidence="8">cv. PI 614886</strain>
    </source>
</reference>
<evidence type="ECO:0000256" key="1">
    <source>
        <dbReference type="ARBA" id="ARBA00004123"/>
    </source>
</evidence>
<dbReference type="InterPro" id="IPR003657">
    <property type="entry name" value="WRKY_dom"/>
</dbReference>
<reference evidence="8" key="2">
    <citation type="submission" date="2021-03" db="UniProtKB">
        <authorList>
            <consortium name="EnsemblPlants"/>
        </authorList>
    </citation>
    <scope>IDENTIFICATION</scope>
</reference>
<dbReference type="EnsemblPlants" id="AUR62004415-RA">
    <property type="protein sequence ID" value="AUR62004415-RA:cds"/>
    <property type="gene ID" value="AUR62004415"/>
</dbReference>
<keyword evidence="4" id="KW-0804">Transcription</keyword>
<keyword evidence="9" id="KW-1185">Reference proteome</keyword>
<accession>A0A803KZF6</accession>
<feature type="compositionally biased region" description="Polar residues" evidence="6">
    <location>
        <begin position="146"/>
        <end position="162"/>
    </location>
</feature>
<dbReference type="GO" id="GO:0043565">
    <property type="term" value="F:sequence-specific DNA binding"/>
    <property type="evidence" value="ECO:0007669"/>
    <property type="project" value="InterPro"/>
</dbReference>
<evidence type="ECO:0000313" key="9">
    <source>
        <dbReference type="Proteomes" id="UP000596660"/>
    </source>
</evidence>
<keyword evidence="5" id="KW-0539">Nucleus</keyword>
<dbReference type="SMART" id="SM00774">
    <property type="entry name" value="WRKY"/>
    <property type="match status" value="1"/>
</dbReference>
<dbReference type="PROSITE" id="PS50811">
    <property type="entry name" value="WRKY"/>
    <property type="match status" value="1"/>
</dbReference>
<feature type="region of interest" description="Disordered" evidence="6">
    <location>
        <begin position="132"/>
        <end position="165"/>
    </location>
</feature>
<dbReference type="AlphaFoldDB" id="A0A803KZF6"/>
<keyword evidence="3" id="KW-0238">DNA-binding</keyword>
<organism evidence="8 9">
    <name type="scientific">Chenopodium quinoa</name>
    <name type="common">Quinoa</name>
    <dbReference type="NCBI Taxonomy" id="63459"/>
    <lineage>
        <taxon>Eukaryota</taxon>
        <taxon>Viridiplantae</taxon>
        <taxon>Streptophyta</taxon>
        <taxon>Embryophyta</taxon>
        <taxon>Tracheophyta</taxon>
        <taxon>Spermatophyta</taxon>
        <taxon>Magnoliopsida</taxon>
        <taxon>eudicotyledons</taxon>
        <taxon>Gunneridae</taxon>
        <taxon>Pentapetalae</taxon>
        <taxon>Caryophyllales</taxon>
        <taxon>Chenopodiaceae</taxon>
        <taxon>Chenopodioideae</taxon>
        <taxon>Atripliceae</taxon>
        <taxon>Chenopodium</taxon>
    </lineage>
</organism>
<evidence type="ECO:0000256" key="5">
    <source>
        <dbReference type="ARBA" id="ARBA00023242"/>
    </source>
</evidence>
<dbReference type="GO" id="GO:0003700">
    <property type="term" value="F:DNA-binding transcription factor activity"/>
    <property type="evidence" value="ECO:0007669"/>
    <property type="project" value="InterPro"/>
</dbReference>
<evidence type="ECO:0000256" key="2">
    <source>
        <dbReference type="ARBA" id="ARBA00023015"/>
    </source>
</evidence>
<protein>
    <recommendedName>
        <fullName evidence="7">WRKY domain-containing protein</fullName>
    </recommendedName>
</protein>
<dbReference type="PANTHER" id="PTHR31221:SF334">
    <property type="entry name" value="WRKY TRANSCRIPTION FACTOR 57-RELATED"/>
    <property type="match status" value="1"/>
</dbReference>
<dbReference type="SUPFAM" id="SSF118290">
    <property type="entry name" value="WRKY DNA-binding domain"/>
    <property type="match status" value="1"/>
</dbReference>
<dbReference type="Gramene" id="AUR62004415-RA">
    <property type="protein sequence ID" value="AUR62004415-RA:cds"/>
    <property type="gene ID" value="AUR62004415"/>
</dbReference>
<evidence type="ECO:0000313" key="8">
    <source>
        <dbReference type="EnsemblPlants" id="AUR62004415-RA:cds"/>
    </source>
</evidence>
<proteinExistence type="predicted"/>